<name>A0A563W297_9CYAN</name>
<evidence type="ECO:0000313" key="4">
    <source>
        <dbReference type="Proteomes" id="UP000320055"/>
    </source>
</evidence>
<dbReference type="InterPro" id="IPR025406">
    <property type="entry name" value="DUF4132"/>
</dbReference>
<proteinExistence type="predicted"/>
<dbReference type="Proteomes" id="UP000320055">
    <property type="component" value="Unassembled WGS sequence"/>
</dbReference>
<feature type="region of interest" description="Disordered" evidence="1">
    <location>
        <begin position="287"/>
        <end position="308"/>
    </location>
</feature>
<dbReference type="EMBL" id="CAACVJ010000592">
    <property type="protein sequence ID" value="VEP17663.1"/>
    <property type="molecule type" value="Genomic_DNA"/>
</dbReference>
<organism evidence="3 4">
    <name type="scientific">Hyella patelloides LEGE 07179</name>
    <dbReference type="NCBI Taxonomy" id="945734"/>
    <lineage>
        <taxon>Bacteria</taxon>
        <taxon>Bacillati</taxon>
        <taxon>Cyanobacteriota</taxon>
        <taxon>Cyanophyceae</taxon>
        <taxon>Pleurocapsales</taxon>
        <taxon>Hyellaceae</taxon>
        <taxon>Hyella</taxon>
    </lineage>
</organism>
<dbReference type="RefSeq" id="WP_144876049.1">
    <property type="nucleotide sequence ID" value="NZ_LR214365.1"/>
</dbReference>
<evidence type="ECO:0000256" key="1">
    <source>
        <dbReference type="SAM" id="MobiDB-lite"/>
    </source>
</evidence>
<dbReference type="Pfam" id="PF13569">
    <property type="entry name" value="DUF4132"/>
    <property type="match status" value="1"/>
</dbReference>
<reference evidence="3 4" key="1">
    <citation type="submission" date="2019-01" db="EMBL/GenBank/DDBJ databases">
        <authorList>
            <person name="Brito A."/>
        </authorList>
    </citation>
    <scope>NUCLEOTIDE SEQUENCE [LARGE SCALE GENOMIC DNA]</scope>
    <source>
        <strain evidence="3">1</strain>
    </source>
</reference>
<accession>A0A563W297</accession>
<protein>
    <recommendedName>
        <fullName evidence="2">DUF4132 domain-containing protein</fullName>
    </recommendedName>
</protein>
<evidence type="ECO:0000313" key="3">
    <source>
        <dbReference type="EMBL" id="VEP17663.1"/>
    </source>
</evidence>
<evidence type="ECO:0000259" key="2">
    <source>
        <dbReference type="Pfam" id="PF13569"/>
    </source>
</evidence>
<gene>
    <name evidence="3" type="ORF">H1P_6310010</name>
</gene>
<keyword evidence="4" id="KW-1185">Reference proteome</keyword>
<dbReference type="AlphaFoldDB" id="A0A563W297"/>
<dbReference type="OrthoDB" id="4770574at2"/>
<sequence>MAIEGGKLAKAAVDILRDLKLKGHEELIIAWLGEQPEEEAEKLKKEIFDYAGKAEVAAIQFNELTTPQWLKEGINSLGRTKKIKPPEWLNIIDLPSIYIDNIGLNQEQILAVLLAIKKSKQDSIHPLLIELKKYAMPESLDNFTVQLFELWRKEDAPSKDKWAMFALGYLGSEIAAIKLAPLIITWRSELKHQRVTWGLDCLKTMGTDTALMQLNGIAQKTRHKNLRKKALEQLAITAKERNLTTEELEDRIVPTCGLDEQGKRIFDFGVRQFEFVLGEGMKPQVKDDKDKIRANLPKPGKKDDPDKANNAISAWKILKKQITQVTKIQATRLEQAMITQRRWNVDEFELRIVNHPLMTHLAWGLVWGGYDVKGNRVTTFRIAEDRTSRNIENETLQLKDITTVGIVHAIALTPEEKAKWNQIWLDYELFSPFPQLNRELFLPTPEERETTLVTRFKDITIPGIRLVSIFEKQEWIRGGTGDGGGCNEHSKTYPNAGLIVSIKYTGGIAMWDVRDSSDIEITRCHFAPLETQQKALSLKDVDAIIFSEVMRDLTRLTGNQN</sequence>
<feature type="domain" description="DUF4132" evidence="2">
    <location>
        <begin position="291"/>
        <end position="475"/>
    </location>
</feature>